<proteinExistence type="inferred from homology"/>
<evidence type="ECO:0000256" key="2">
    <source>
        <dbReference type="ARBA" id="ARBA00007581"/>
    </source>
</evidence>
<keyword evidence="4" id="KW-0862">Zinc</keyword>
<dbReference type="EMBL" id="BMZA01000002">
    <property type="protein sequence ID" value="GGY97541.1"/>
    <property type="molecule type" value="Genomic_DNA"/>
</dbReference>
<dbReference type="PIRSF" id="PIRSF006157">
    <property type="entry name" value="Doxgns_DODA"/>
    <property type="match status" value="1"/>
</dbReference>
<sequence>MPALFIGHGSPMTVITDNPERRFLEGLGSRLSRPEAILCVTAHWETRDAVHLTDGDAPRTIHDFRGFPRELYEISYPAANATKLQDRIEALAGPARITRDRTWGFDHGVWGVLRPMFPAADIPVLAMSLDRALTAQDHLALAARLAPLRREGVMIVGSGNVVHNLALWRESAGTVPGWARSLQDRITAAMQAGDLDALSRFEADDEASQRAINSAEHYLPLLYIAGARLPEDDVGVFNDSIDGALSMTSYLLGDPAVLAQGPAPAQ</sequence>
<evidence type="ECO:0000256" key="3">
    <source>
        <dbReference type="ARBA" id="ARBA00022723"/>
    </source>
</evidence>
<dbReference type="Gene3D" id="3.40.830.10">
    <property type="entry name" value="LigB-like"/>
    <property type="match status" value="1"/>
</dbReference>
<dbReference type="InterPro" id="IPR004183">
    <property type="entry name" value="Xdiol_dOase_suB"/>
</dbReference>
<evidence type="ECO:0000256" key="5">
    <source>
        <dbReference type="ARBA" id="ARBA00023002"/>
    </source>
</evidence>
<dbReference type="Pfam" id="PF02900">
    <property type="entry name" value="LigB"/>
    <property type="match status" value="1"/>
</dbReference>
<comment type="caution">
    <text evidence="7">The sequence shown here is derived from an EMBL/GenBank/DDBJ whole genome shotgun (WGS) entry which is preliminary data.</text>
</comment>
<keyword evidence="5" id="KW-0560">Oxidoreductase</keyword>
<evidence type="ECO:0000259" key="6">
    <source>
        <dbReference type="Pfam" id="PF02900"/>
    </source>
</evidence>
<protein>
    <submittedName>
        <fullName evidence="7">Dioxygenase</fullName>
    </submittedName>
</protein>
<reference evidence="7" key="2">
    <citation type="submission" date="2020-09" db="EMBL/GenBank/DDBJ databases">
        <authorList>
            <person name="Sun Q."/>
            <person name="Kim S."/>
        </authorList>
    </citation>
    <scope>NUCLEOTIDE SEQUENCE</scope>
    <source>
        <strain evidence="7">KCTC 32255</strain>
    </source>
</reference>
<dbReference type="PANTHER" id="PTHR30096:SF0">
    <property type="entry name" value="4,5-DOPA DIOXYGENASE EXTRADIOL-LIKE PROTEIN"/>
    <property type="match status" value="1"/>
</dbReference>
<evidence type="ECO:0000256" key="1">
    <source>
        <dbReference type="ARBA" id="ARBA00001947"/>
    </source>
</evidence>
<feature type="domain" description="Extradiol ring-cleavage dioxygenase class III enzyme subunit B" evidence="6">
    <location>
        <begin position="4"/>
        <end position="227"/>
    </location>
</feature>
<gene>
    <name evidence="7" type="ORF">GCM10011614_10720</name>
</gene>
<dbReference type="GO" id="GO:0008198">
    <property type="term" value="F:ferrous iron binding"/>
    <property type="evidence" value="ECO:0007669"/>
    <property type="project" value="InterPro"/>
</dbReference>
<organism evidence="7 8">
    <name type="scientific">Novosphingobium colocasiae</name>
    <dbReference type="NCBI Taxonomy" id="1256513"/>
    <lineage>
        <taxon>Bacteria</taxon>
        <taxon>Pseudomonadati</taxon>
        <taxon>Pseudomonadota</taxon>
        <taxon>Alphaproteobacteria</taxon>
        <taxon>Sphingomonadales</taxon>
        <taxon>Sphingomonadaceae</taxon>
        <taxon>Novosphingobium</taxon>
    </lineage>
</organism>
<name>A0A918PB86_9SPHN</name>
<dbReference type="SUPFAM" id="SSF53213">
    <property type="entry name" value="LigB-like"/>
    <property type="match status" value="1"/>
</dbReference>
<dbReference type="CDD" id="cd07363">
    <property type="entry name" value="45_DOPA_Dioxygenase"/>
    <property type="match status" value="1"/>
</dbReference>
<accession>A0A918PB86</accession>
<evidence type="ECO:0000313" key="8">
    <source>
        <dbReference type="Proteomes" id="UP000648075"/>
    </source>
</evidence>
<comment type="similarity">
    <text evidence="2">Belongs to the DODA-type extradiol aromatic ring-opening dioxygenase family.</text>
</comment>
<keyword evidence="7" id="KW-0223">Dioxygenase</keyword>
<dbReference type="InterPro" id="IPR014436">
    <property type="entry name" value="Extradiol_dOase_DODA"/>
</dbReference>
<dbReference type="Proteomes" id="UP000648075">
    <property type="component" value="Unassembled WGS sequence"/>
</dbReference>
<evidence type="ECO:0000313" key="7">
    <source>
        <dbReference type="EMBL" id="GGY97541.1"/>
    </source>
</evidence>
<dbReference type="GO" id="GO:0008270">
    <property type="term" value="F:zinc ion binding"/>
    <property type="evidence" value="ECO:0007669"/>
    <property type="project" value="InterPro"/>
</dbReference>
<keyword evidence="3" id="KW-0479">Metal-binding</keyword>
<evidence type="ECO:0000256" key="4">
    <source>
        <dbReference type="ARBA" id="ARBA00022833"/>
    </source>
</evidence>
<reference evidence="7" key="1">
    <citation type="journal article" date="2014" name="Int. J. Syst. Evol. Microbiol.">
        <title>Complete genome sequence of Corynebacterium casei LMG S-19264T (=DSM 44701T), isolated from a smear-ripened cheese.</title>
        <authorList>
            <consortium name="US DOE Joint Genome Institute (JGI-PGF)"/>
            <person name="Walter F."/>
            <person name="Albersmeier A."/>
            <person name="Kalinowski J."/>
            <person name="Ruckert C."/>
        </authorList>
    </citation>
    <scope>NUCLEOTIDE SEQUENCE</scope>
    <source>
        <strain evidence="7">KCTC 32255</strain>
    </source>
</reference>
<dbReference type="AlphaFoldDB" id="A0A918PB86"/>
<dbReference type="PANTHER" id="PTHR30096">
    <property type="entry name" value="4,5-DOPA DIOXYGENASE EXTRADIOL-LIKE PROTEIN"/>
    <property type="match status" value="1"/>
</dbReference>
<comment type="cofactor">
    <cofactor evidence="1">
        <name>Zn(2+)</name>
        <dbReference type="ChEBI" id="CHEBI:29105"/>
    </cofactor>
</comment>
<keyword evidence="8" id="KW-1185">Reference proteome</keyword>
<dbReference type="GO" id="GO:0016702">
    <property type="term" value="F:oxidoreductase activity, acting on single donors with incorporation of molecular oxygen, incorporation of two atoms of oxygen"/>
    <property type="evidence" value="ECO:0007669"/>
    <property type="project" value="UniProtKB-ARBA"/>
</dbReference>